<gene>
    <name evidence="1" type="ORF">HDA42_003455</name>
</gene>
<proteinExistence type="predicted"/>
<evidence type="ECO:0008006" key="3">
    <source>
        <dbReference type="Google" id="ProtNLM"/>
    </source>
</evidence>
<accession>A0A7W3NPJ0</accession>
<reference evidence="1 2" key="1">
    <citation type="submission" date="2020-08" db="EMBL/GenBank/DDBJ databases">
        <title>Sequencing the genomes of 1000 actinobacteria strains.</title>
        <authorList>
            <person name="Klenk H.-P."/>
        </authorList>
    </citation>
    <scope>NUCLEOTIDE SEQUENCE [LARGE SCALE GENOMIC DNA]</scope>
    <source>
        <strain evidence="1 2">DSM 41827</strain>
    </source>
</reference>
<dbReference type="AlphaFoldDB" id="A0A7W3NPJ0"/>
<sequence length="126" mass="13787">MGKNRLQNALVKTLDGGAVVVKLSGFGLVKEKGSEYSRTNTEMLGAIRDPLLSSFKEYDVCNEIYAIGHILSYIFTGRGALVSGDDEESRIVRKRTARDVVDKCQSVLELIKEVERLEVNPAGAPA</sequence>
<evidence type="ECO:0000313" key="1">
    <source>
        <dbReference type="EMBL" id="MBA9054277.1"/>
    </source>
</evidence>
<dbReference type="GeneID" id="93982010"/>
<dbReference type="SUPFAM" id="SSF56112">
    <property type="entry name" value="Protein kinase-like (PK-like)"/>
    <property type="match status" value="1"/>
</dbReference>
<organism evidence="1 2">
    <name type="scientific">Streptomyces murinus</name>
    <dbReference type="NCBI Taxonomy" id="33900"/>
    <lineage>
        <taxon>Bacteria</taxon>
        <taxon>Bacillati</taxon>
        <taxon>Actinomycetota</taxon>
        <taxon>Actinomycetes</taxon>
        <taxon>Kitasatosporales</taxon>
        <taxon>Streptomycetaceae</taxon>
        <taxon>Streptomyces</taxon>
    </lineage>
</organism>
<dbReference type="InterPro" id="IPR011009">
    <property type="entry name" value="Kinase-like_dom_sf"/>
</dbReference>
<name>A0A7W3NPJ0_STRMR</name>
<dbReference type="Gene3D" id="1.10.510.10">
    <property type="entry name" value="Transferase(Phosphotransferase) domain 1"/>
    <property type="match status" value="1"/>
</dbReference>
<protein>
    <recommendedName>
        <fullName evidence="3">Protein kinase domain-containing protein</fullName>
    </recommendedName>
</protein>
<dbReference type="Proteomes" id="UP000577386">
    <property type="component" value="Unassembled WGS sequence"/>
</dbReference>
<comment type="caution">
    <text evidence="1">The sequence shown here is derived from an EMBL/GenBank/DDBJ whole genome shotgun (WGS) entry which is preliminary data.</text>
</comment>
<dbReference type="EMBL" id="JACJIJ010000002">
    <property type="protein sequence ID" value="MBA9054277.1"/>
    <property type="molecule type" value="Genomic_DNA"/>
</dbReference>
<evidence type="ECO:0000313" key="2">
    <source>
        <dbReference type="Proteomes" id="UP000577386"/>
    </source>
</evidence>
<keyword evidence="2" id="KW-1185">Reference proteome</keyword>
<dbReference type="RefSeq" id="WP_182775961.1">
    <property type="nucleotide sequence ID" value="NZ_BAAAHW010000012.1"/>
</dbReference>